<keyword evidence="2" id="KW-1185">Reference proteome</keyword>
<name>A0A1M5G3K5_9SPHI</name>
<sequence>MFVRTAQLAVADVKLATASYFYNGIYENHFYNLTIENAVILNIKLWISI</sequence>
<evidence type="ECO:0000313" key="1">
    <source>
        <dbReference type="EMBL" id="SHF98303.1"/>
    </source>
</evidence>
<dbReference type="Proteomes" id="UP000184287">
    <property type="component" value="Unassembled WGS sequence"/>
</dbReference>
<evidence type="ECO:0000313" key="2">
    <source>
        <dbReference type="Proteomes" id="UP000184287"/>
    </source>
</evidence>
<reference evidence="2" key="1">
    <citation type="submission" date="2016-11" db="EMBL/GenBank/DDBJ databases">
        <authorList>
            <person name="Varghese N."/>
            <person name="Submissions S."/>
        </authorList>
    </citation>
    <scope>NUCLEOTIDE SEQUENCE [LARGE SCALE GENOMIC DNA]</scope>
    <source>
        <strain evidence="2">DSM 16990</strain>
    </source>
</reference>
<organism evidence="1 2">
    <name type="scientific">Pedobacter caeni</name>
    <dbReference type="NCBI Taxonomy" id="288992"/>
    <lineage>
        <taxon>Bacteria</taxon>
        <taxon>Pseudomonadati</taxon>
        <taxon>Bacteroidota</taxon>
        <taxon>Sphingobacteriia</taxon>
        <taxon>Sphingobacteriales</taxon>
        <taxon>Sphingobacteriaceae</taxon>
        <taxon>Pedobacter</taxon>
    </lineage>
</organism>
<proteinExistence type="predicted"/>
<accession>A0A1M5G3K5</accession>
<protein>
    <submittedName>
        <fullName evidence="1">Uncharacterized protein</fullName>
    </submittedName>
</protein>
<dbReference type="AlphaFoldDB" id="A0A1M5G3K5"/>
<dbReference type="EMBL" id="FQUQ01000004">
    <property type="protein sequence ID" value="SHF98303.1"/>
    <property type="molecule type" value="Genomic_DNA"/>
</dbReference>
<gene>
    <name evidence="1" type="ORF">SAMN04488522_10440</name>
</gene>